<feature type="chain" id="PRO_5013048515" evidence="9">
    <location>
        <begin position="28"/>
        <end position="1241"/>
    </location>
</feature>
<comment type="subcellular location">
    <subcellularLocation>
        <location evidence="1 8">Cell outer membrane</location>
        <topology evidence="1 8">Multi-pass membrane protein</topology>
    </subcellularLocation>
</comment>
<evidence type="ECO:0000256" key="8">
    <source>
        <dbReference type="PROSITE-ProRule" id="PRU01360"/>
    </source>
</evidence>
<dbReference type="PROSITE" id="PS52016">
    <property type="entry name" value="TONB_DEPENDENT_REC_3"/>
    <property type="match status" value="1"/>
</dbReference>
<dbReference type="InterPro" id="IPR036942">
    <property type="entry name" value="Beta-barrel_TonB_sf"/>
</dbReference>
<comment type="caution">
    <text evidence="11">The sequence shown here is derived from an EMBL/GenBank/DDBJ whole genome shotgun (WGS) entry which is preliminary data.</text>
</comment>
<feature type="domain" description="TonB-dependent receptor plug" evidence="10">
    <location>
        <begin position="246"/>
        <end position="375"/>
    </location>
</feature>
<dbReference type="PANTHER" id="PTHR30069">
    <property type="entry name" value="TONB-DEPENDENT OUTER MEMBRANE RECEPTOR"/>
    <property type="match status" value="1"/>
</dbReference>
<evidence type="ECO:0000256" key="5">
    <source>
        <dbReference type="ARBA" id="ARBA00022729"/>
    </source>
</evidence>
<reference evidence="11 12" key="1">
    <citation type="submission" date="2016-03" db="EMBL/GenBank/DDBJ databases">
        <title>Niastella vici sp. nov., isolated from farmland soil.</title>
        <authorList>
            <person name="Chen L."/>
            <person name="Wang D."/>
            <person name="Yang S."/>
            <person name="Wang G."/>
        </authorList>
    </citation>
    <scope>NUCLEOTIDE SEQUENCE [LARGE SCALE GENOMIC DNA]</scope>
    <source>
        <strain evidence="11 12">DJ57</strain>
    </source>
</reference>
<dbReference type="Gene3D" id="2.170.130.10">
    <property type="entry name" value="TonB-dependent receptor, plug domain"/>
    <property type="match status" value="1"/>
</dbReference>
<organism evidence="11 12">
    <name type="scientific">Niastella vici</name>
    <dbReference type="NCBI Taxonomy" id="1703345"/>
    <lineage>
        <taxon>Bacteria</taxon>
        <taxon>Pseudomonadati</taxon>
        <taxon>Bacteroidota</taxon>
        <taxon>Chitinophagia</taxon>
        <taxon>Chitinophagales</taxon>
        <taxon>Chitinophagaceae</taxon>
        <taxon>Niastella</taxon>
    </lineage>
</organism>
<dbReference type="SUPFAM" id="SSF49464">
    <property type="entry name" value="Carboxypeptidase regulatory domain-like"/>
    <property type="match status" value="1"/>
</dbReference>
<dbReference type="InterPro" id="IPR039426">
    <property type="entry name" value="TonB-dep_rcpt-like"/>
</dbReference>
<sequence>MRKKGSERFFRSCFFTVLLFLISNAYAQNAISLNRKKPPRQTLHSGTSTPATDTAIARQPLFSILKQLNQSKGIFFLFSDKSFGEIRVKPVLDISRPVEKILEELLQFTGLKFKKINEKTFVIMPAPAPEAKPPATPESVQKNTATERKVQLVKGRVTSTEGKPVANVSVWVKGTNRGTTTNAEGEFEVEGAKGEVLELTSVGYEKKVILLNHSGSIIYLNAQLDVVENMMNEVVVTALGVNKSSRSLGYSLSTVSAEELTSAGNTNLASALYGRSPGVLINTAPGGATSAVQVQIRGVNSLNFNAQPLYVVDGIIIRNTNEKGIAGINNGGYWADPRIRGNGILDINAADIDNLTILKGASATALYGSEAAAGVVVITTKKGTPKKRLGVSVNYTNTIEQAAFLPKYQQEYGPGADRATNLSEGATEEGWIPVDLDGDGVNDHLRPNFTAYAQFGPKFDGREVPWWDGEMRPYVAHENNYKQLYRTGFNSIFNTSVANQTDKFSYRLSYTRNDYKGIQQGGDLQRNTFHLNSNFRISDKLNVDVISSTFTSKVHNRPFQLTRIIAAYAGFYSRAEDMSVVFNKYQTSEGYKWVPWNQSQRNPAEALHYNVKTEMLDFLWNQLKNSEDEYQDRLLNSITLNYEMNKHLKFRGRFGNDFTSLKTETRNYSEYPVIFNPTTNASTGMFRIANGRYSILYGDGLVTYTNKLNKNWNLSLTGGFQSRKENYNDQSSQTTDGLLQENWFSLENSFHPVTTVTDRSAVLKYALLGYFNLAYKNLLFFEGTARQEYSSTLPPGKNSYFYPSLNTGFIFSELIDAPAWFSYGKLRSSFGIVGNAPPAYTSPVTYTQTTLAAPSGSVAALNAQTNAGNNNIRPENKYELELGLETMLFRNRVGFDITWFNSRTVDQIIQLSIPASSGAMTKLVNAGELQSNGLEMRVHALPLVTDKFKWTSQLNFSLSRSKVSKLASGVKNIVFYEAEQNALRIVAEEGETVGNIYVYPRMKDDAGNYVIGSNGLYVIDNSRYEKVGNVMPRVTGGFFNTISWKKITLDCAVDYRIGGKMVSPPLKYNTGAGMYESTLQYRDAEHGGLPYYINSAGDKILLPDHQAQAPNGGKVYHDGVILPGVTVAGKENTQIVDAAYYYMNTFNWGASAINESAVVDNSYIKLREVVLGYSLPAKLTGKLHFNTIRVSLIGRNLLYFYRTLKYIDPEATIGSNWIRQSVDEGSMAATRSFGFSVNFEF</sequence>
<dbReference type="OrthoDB" id="9768177at2"/>
<dbReference type="InterPro" id="IPR037066">
    <property type="entry name" value="Plug_dom_sf"/>
</dbReference>
<proteinExistence type="inferred from homology"/>
<dbReference type="NCBIfam" id="TIGR04056">
    <property type="entry name" value="OMP_RagA_SusC"/>
    <property type="match status" value="1"/>
</dbReference>
<protein>
    <submittedName>
        <fullName evidence="11">SusC/RagA family protein</fullName>
    </submittedName>
</protein>
<name>A0A1V9FSK4_9BACT</name>
<evidence type="ECO:0000256" key="6">
    <source>
        <dbReference type="ARBA" id="ARBA00023136"/>
    </source>
</evidence>
<evidence type="ECO:0000256" key="7">
    <source>
        <dbReference type="ARBA" id="ARBA00023237"/>
    </source>
</evidence>
<keyword evidence="6 8" id="KW-0472">Membrane</keyword>
<dbReference type="Pfam" id="PF07715">
    <property type="entry name" value="Plug"/>
    <property type="match status" value="1"/>
</dbReference>
<dbReference type="Gene3D" id="2.60.40.1120">
    <property type="entry name" value="Carboxypeptidase-like, regulatory domain"/>
    <property type="match status" value="1"/>
</dbReference>
<keyword evidence="7 8" id="KW-0998">Cell outer membrane</keyword>
<evidence type="ECO:0000259" key="10">
    <source>
        <dbReference type="Pfam" id="PF07715"/>
    </source>
</evidence>
<evidence type="ECO:0000256" key="3">
    <source>
        <dbReference type="ARBA" id="ARBA00022452"/>
    </source>
</evidence>
<evidence type="ECO:0000313" key="11">
    <source>
        <dbReference type="EMBL" id="OQP61322.1"/>
    </source>
</evidence>
<dbReference type="InterPro" id="IPR008969">
    <property type="entry name" value="CarboxyPept-like_regulatory"/>
</dbReference>
<dbReference type="EMBL" id="LVYD01000058">
    <property type="protein sequence ID" value="OQP61322.1"/>
    <property type="molecule type" value="Genomic_DNA"/>
</dbReference>
<keyword evidence="5 9" id="KW-0732">Signal</keyword>
<accession>A0A1V9FSK4</accession>
<feature type="signal peptide" evidence="9">
    <location>
        <begin position="1"/>
        <end position="27"/>
    </location>
</feature>
<dbReference type="GO" id="GO:0009279">
    <property type="term" value="C:cell outer membrane"/>
    <property type="evidence" value="ECO:0007669"/>
    <property type="project" value="UniProtKB-SubCell"/>
</dbReference>
<dbReference type="Gene3D" id="3.55.50.30">
    <property type="match status" value="1"/>
</dbReference>
<keyword evidence="2 8" id="KW-0813">Transport</keyword>
<dbReference type="AlphaFoldDB" id="A0A1V9FSK4"/>
<dbReference type="PANTHER" id="PTHR30069:SF29">
    <property type="entry name" value="HEMOGLOBIN AND HEMOGLOBIN-HAPTOGLOBIN-BINDING PROTEIN 1-RELATED"/>
    <property type="match status" value="1"/>
</dbReference>
<keyword evidence="4 8" id="KW-0812">Transmembrane</keyword>
<evidence type="ECO:0000256" key="9">
    <source>
        <dbReference type="SAM" id="SignalP"/>
    </source>
</evidence>
<dbReference type="SUPFAM" id="SSF56935">
    <property type="entry name" value="Porins"/>
    <property type="match status" value="1"/>
</dbReference>
<dbReference type="Proteomes" id="UP000192796">
    <property type="component" value="Unassembled WGS sequence"/>
</dbReference>
<dbReference type="RefSeq" id="WP_081151983.1">
    <property type="nucleotide sequence ID" value="NZ_LVYD01000058.1"/>
</dbReference>
<dbReference type="STRING" id="1703345.A3860_06325"/>
<dbReference type="InterPro" id="IPR023997">
    <property type="entry name" value="TonB-dep_OMP_SusC/RagA_CS"/>
</dbReference>
<dbReference type="InterPro" id="IPR023996">
    <property type="entry name" value="TonB-dep_OMP_SusC/RagA"/>
</dbReference>
<gene>
    <name evidence="11" type="ORF">A3860_06325</name>
</gene>
<evidence type="ECO:0000256" key="4">
    <source>
        <dbReference type="ARBA" id="ARBA00022692"/>
    </source>
</evidence>
<keyword evidence="3 8" id="KW-1134">Transmembrane beta strand</keyword>
<comment type="similarity">
    <text evidence="8">Belongs to the TonB-dependent receptor family.</text>
</comment>
<dbReference type="GO" id="GO:0015344">
    <property type="term" value="F:siderophore uptake transmembrane transporter activity"/>
    <property type="evidence" value="ECO:0007669"/>
    <property type="project" value="TreeGrafter"/>
</dbReference>
<dbReference type="Gene3D" id="2.40.170.20">
    <property type="entry name" value="TonB-dependent receptor, beta-barrel domain"/>
    <property type="match status" value="1"/>
</dbReference>
<evidence type="ECO:0000256" key="2">
    <source>
        <dbReference type="ARBA" id="ARBA00022448"/>
    </source>
</evidence>
<evidence type="ECO:0000313" key="12">
    <source>
        <dbReference type="Proteomes" id="UP000192796"/>
    </source>
</evidence>
<dbReference type="Pfam" id="PF13715">
    <property type="entry name" value="CarbopepD_reg_2"/>
    <property type="match status" value="1"/>
</dbReference>
<evidence type="ECO:0000256" key="1">
    <source>
        <dbReference type="ARBA" id="ARBA00004571"/>
    </source>
</evidence>
<dbReference type="GO" id="GO:0044718">
    <property type="term" value="P:siderophore transmembrane transport"/>
    <property type="evidence" value="ECO:0007669"/>
    <property type="project" value="TreeGrafter"/>
</dbReference>
<dbReference type="NCBIfam" id="TIGR04057">
    <property type="entry name" value="SusC_RagA_signa"/>
    <property type="match status" value="1"/>
</dbReference>
<dbReference type="InterPro" id="IPR012910">
    <property type="entry name" value="Plug_dom"/>
</dbReference>
<keyword evidence="12" id="KW-1185">Reference proteome</keyword>